<dbReference type="PANTHER" id="PTHR11668:SF409">
    <property type="entry name" value="SERINE_THREONINE-PROTEIN PHOSPHATASE"/>
    <property type="match status" value="1"/>
</dbReference>
<dbReference type="InterPro" id="IPR029052">
    <property type="entry name" value="Metallo-depent_PP-like"/>
</dbReference>
<evidence type="ECO:0000256" key="1">
    <source>
        <dbReference type="SAM" id="MobiDB-lite"/>
    </source>
</evidence>
<sequence length="181" mass="20464">MPVAAIIADTIYCAHGGISPFIDKLSDINKIKRPSVVPAYGIGCDLVWSDPALHRDGWVLSHREFFQMYKNGYRISFDGRLVTLFSAPNYMNYKNNSCVLTVTKKKKMAKEKKVKKDVDKKSSESEQELTETIESGKKSPTVESHSTKAVRKRTPKARTPKEQPIDMLDERVLEPTIVGFK</sequence>
<name>A0A2G9U6R3_TELCI</name>
<dbReference type="GO" id="GO:0005737">
    <property type="term" value="C:cytoplasm"/>
    <property type="evidence" value="ECO:0007669"/>
    <property type="project" value="TreeGrafter"/>
</dbReference>
<dbReference type="PRINTS" id="PR00114">
    <property type="entry name" value="STPHPHTASE"/>
</dbReference>
<evidence type="ECO:0000313" key="4">
    <source>
        <dbReference type="Proteomes" id="UP000230423"/>
    </source>
</evidence>
<dbReference type="Pfam" id="PF00149">
    <property type="entry name" value="Metallophos"/>
    <property type="match status" value="1"/>
</dbReference>
<dbReference type="OrthoDB" id="5831000at2759"/>
<feature type="compositionally biased region" description="Basic and acidic residues" evidence="1">
    <location>
        <begin position="159"/>
        <end position="168"/>
    </location>
</feature>
<feature type="compositionally biased region" description="Basic residues" evidence="1">
    <location>
        <begin position="148"/>
        <end position="158"/>
    </location>
</feature>
<dbReference type="GO" id="GO:0005634">
    <property type="term" value="C:nucleus"/>
    <property type="evidence" value="ECO:0007669"/>
    <property type="project" value="TreeGrafter"/>
</dbReference>
<organism evidence="3 4">
    <name type="scientific">Teladorsagia circumcincta</name>
    <name type="common">Brown stomach worm</name>
    <name type="synonym">Ostertagia circumcincta</name>
    <dbReference type="NCBI Taxonomy" id="45464"/>
    <lineage>
        <taxon>Eukaryota</taxon>
        <taxon>Metazoa</taxon>
        <taxon>Ecdysozoa</taxon>
        <taxon>Nematoda</taxon>
        <taxon>Chromadorea</taxon>
        <taxon>Rhabditida</taxon>
        <taxon>Rhabditina</taxon>
        <taxon>Rhabditomorpha</taxon>
        <taxon>Strongyloidea</taxon>
        <taxon>Trichostrongylidae</taxon>
        <taxon>Teladorsagia</taxon>
    </lineage>
</organism>
<evidence type="ECO:0000259" key="2">
    <source>
        <dbReference type="Pfam" id="PF00149"/>
    </source>
</evidence>
<dbReference type="SUPFAM" id="SSF56300">
    <property type="entry name" value="Metallo-dependent phosphatases"/>
    <property type="match status" value="1"/>
</dbReference>
<dbReference type="PANTHER" id="PTHR11668">
    <property type="entry name" value="SERINE/THREONINE PROTEIN PHOSPHATASE"/>
    <property type="match status" value="1"/>
</dbReference>
<reference evidence="3 4" key="1">
    <citation type="submission" date="2015-09" db="EMBL/GenBank/DDBJ databases">
        <title>Draft genome of the parasitic nematode Teladorsagia circumcincta isolate WARC Sus (inbred).</title>
        <authorList>
            <person name="Mitreva M."/>
        </authorList>
    </citation>
    <scope>NUCLEOTIDE SEQUENCE [LARGE SCALE GENOMIC DNA]</scope>
    <source>
        <strain evidence="3 4">S</strain>
    </source>
</reference>
<feature type="compositionally biased region" description="Basic and acidic residues" evidence="1">
    <location>
        <begin position="114"/>
        <end position="124"/>
    </location>
</feature>
<protein>
    <recommendedName>
        <fullName evidence="2">Calcineurin-like phosphoesterase domain-containing protein</fullName>
    </recommendedName>
</protein>
<dbReference type="InterPro" id="IPR006186">
    <property type="entry name" value="Ser/Thr-sp_prot-phosphatase"/>
</dbReference>
<dbReference type="Gene3D" id="3.60.21.10">
    <property type="match status" value="1"/>
</dbReference>
<dbReference type="EMBL" id="KZ348671">
    <property type="protein sequence ID" value="PIO65855.1"/>
    <property type="molecule type" value="Genomic_DNA"/>
</dbReference>
<gene>
    <name evidence="3" type="ORF">TELCIR_12454</name>
</gene>
<feature type="domain" description="Calcineurin-like phosphoesterase" evidence="2">
    <location>
        <begin position="1"/>
        <end position="62"/>
    </location>
</feature>
<dbReference type="InterPro" id="IPR050341">
    <property type="entry name" value="PP1_catalytic_subunit"/>
</dbReference>
<accession>A0A2G9U6R3</accession>
<dbReference type="InterPro" id="IPR004843">
    <property type="entry name" value="Calcineurin-like_PHP"/>
</dbReference>
<feature type="region of interest" description="Disordered" evidence="1">
    <location>
        <begin position="111"/>
        <end position="168"/>
    </location>
</feature>
<dbReference type="Proteomes" id="UP000230423">
    <property type="component" value="Unassembled WGS sequence"/>
</dbReference>
<keyword evidence="4" id="KW-1185">Reference proteome</keyword>
<proteinExistence type="predicted"/>
<dbReference type="GO" id="GO:0004722">
    <property type="term" value="F:protein serine/threonine phosphatase activity"/>
    <property type="evidence" value="ECO:0007669"/>
    <property type="project" value="TreeGrafter"/>
</dbReference>
<dbReference type="AlphaFoldDB" id="A0A2G9U6R3"/>
<evidence type="ECO:0000313" key="3">
    <source>
        <dbReference type="EMBL" id="PIO65855.1"/>
    </source>
</evidence>